<dbReference type="Proteomes" id="UP001139486">
    <property type="component" value="Unassembled WGS sequence"/>
</dbReference>
<dbReference type="SUPFAM" id="SSF51419">
    <property type="entry name" value="PLP-binding barrel"/>
    <property type="match status" value="1"/>
</dbReference>
<reference evidence="1" key="1">
    <citation type="submission" date="2022-05" db="EMBL/GenBank/DDBJ databases">
        <title>Sphingomonas sp. strain RP10 Genome sequencing and assembly.</title>
        <authorList>
            <person name="Kim I."/>
        </authorList>
    </citation>
    <scope>NUCLEOTIDE SEQUENCE</scope>
    <source>
        <strain evidence="1">RP10</strain>
    </source>
</reference>
<evidence type="ECO:0000313" key="1">
    <source>
        <dbReference type="EMBL" id="MCP3733316.1"/>
    </source>
</evidence>
<proteinExistence type="predicted"/>
<dbReference type="RefSeq" id="WP_254287553.1">
    <property type="nucleotide sequence ID" value="NZ_JAMLDY010000001.1"/>
</dbReference>
<dbReference type="AlphaFoldDB" id="A0A9X2KP79"/>
<protein>
    <recommendedName>
        <fullName evidence="3">Alanine racemase N-terminal domain-containing protein</fullName>
    </recommendedName>
</protein>
<sequence>MTATLADVTANLKLVKSRIAAAALQSGRAGDAARLVLVTKTIEPSRILEAVRAGQVDLGENRCRRAPARRKRWRKKRFAGR</sequence>
<evidence type="ECO:0008006" key="3">
    <source>
        <dbReference type="Google" id="ProtNLM"/>
    </source>
</evidence>
<organism evidence="1 2">
    <name type="scientific">Sphingomonas liriopis</name>
    <dbReference type="NCBI Taxonomy" id="2949094"/>
    <lineage>
        <taxon>Bacteria</taxon>
        <taxon>Pseudomonadati</taxon>
        <taxon>Pseudomonadota</taxon>
        <taxon>Alphaproteobacteria</taxon>
        <taxon>Sphingomonadales</taxon>
        <taxon>Sphingomonadaceae</taxon>
        <taxon>Sphingomonas</taxon>
    </lineage>
</organism>
<dbReference type="Gene3D" id="3.20.20.10">
    <property type="entry name" value="Alanine racemase"/>
    <property type="match status" value="1"/>
</dbReference>
<name>A0A9X2KP79_9SPHN</name>
<evidence type="ECO:0000313" key="2">
    <source>
        <dbReference type="Proteomes" id="UP001139486"/>
    </source>
</evidence>
<gene>
    <name evidence="1" type="ORF">M9979_00250</name>
</gene>
<accession>A0A9X2KP79</accession>
<keyword evidence="2" id="KW-1185">Reference proteome</keyword>
<dbReference type="InterPro" id="IPR029066">
    <property type="entry name" value="PLP-binding_barrel"/>
</dbReference>
<comment type="caution">
    <text evidence="1">The sequence shown here is derived from an EMBL/GenBank/DDBJ whole genome shotgun (WGS) entry which is preliminary data.</text>
</comment>
<dbReference type="EMBL" id="JAMLDY010000001">
    <property type="protein sequence ID" value="MCP3733316.1"/>
    <property type="molecule type" value="Genomic_DNA"/>
</dbReference>